<feature type="compositionally biased region" description="Basic residues" evidence="1">
    <location>
        <begin position="542"/>
        <end position="553"/>
    </location>
</feature>
<feature type="region of interest" description="Disordered" evidence="1">
    <location>
        <begin position="433"/>
        <end position="453"/>
    </location>
</feature>
<evidence type="ECO:0000313" key="4">
    <source>
        <dbReference type="Proteomes" id="UP000318010"/>
    </source>
</evidence>
<sequence>MRLLTNTALVMLGLGFMLSSCSKKEQSQKTGITYNDRTNGGYLRFRQNHPSPGPGLVPIEGGTFVLGGSADQDITYEYNNIRRRVTVPSFYMDETEVSNQDWLDYLHWINITFPNDNELYYNALPDTLVWRSPLSYNEPYVSNYLRHPAFQDYPVVGVTWNQAQEYCIWRTDRTNENILRERGNLVSWKDKAGKQGQGNAGAGTGADQPFNTDIYLNGQYRGQGIDGKKMITDLNPNAKSNGTGKNGRAVRPVRMEDGIVKQGYRLPSEAEWEYAALSLAGNTQFENINDGKVYPWNGLGVRSPKSKTRGLILANFKRGSGDNAGVGGGLNDKADITAPVRSYEPNDFGLYNMAGNVNEWVADTYRQTSFEDVDDFNPFRGNEFTNKRLADPAKGLYAKDKYGRPIKDAAKSNKKLKYSEMLALQQGGQAAGANQQAGANGNSAQLANGATPTKDPLAGKAYTADSRGFRDTVNTALYGTTTLVNDHSKVYKGGSWNDMAYWLNPAARRFKDQDESSAEIGFRCAMTMVGAPEIHPQGKPHLPVKKAKPFKAR</sequence>
<feature type="domain" description="Sulfatase-modifying factor enzyme-like" evidence="2">
    <location>
        <begin position="54"/>
        <end position="375"/>
    </location>
</feature>
<organism evidence="3 4">
    <name type="scientific">Mucilaginibacter achroorhodeus</name>
    <dbReference type="NCBI Taxonomy" id="2599294"/>
    <lineage>
        <taxon>Bacteria</taxon>
        <taxon>Pseudomonadati</taxon>
        <taxon>Bacteroidota</taxon>
        <taxon>Sphingobacteriia</taxon>
        <taxon>Sphingobacteriales</taxon>
        <taxon>Sphingobacteriaceae</taxon>
        <taxon>Mucilaginibacter</taxon>
    </lineage>
</organism>
<dbReference type="InterPro" id="IPR051043">
    <property type="entry name" value="Sulfatase_Mod_Factor_Kinase"/>
</dbReference>
<protein>
    <submittedName>
        <fullName evidence="3">SUMF1/EgtB/PvdOfamily nonheme iron enzyme</fullName>
    </submittedName>
</protein>
<dbReference type="Gene3D" id="3.90.1580.10">
    <property type="entry name" value="paralog of FGE (formylglycine-generating enzyme)"/>
    <property type="match status" value="1"/>
</dbReference>
<accession>A0A563UA66</accession>
<name>A0A563UA66_9SPHI</name>
<dbReference type="SUPFAM" id="SSF56436">
    <property type="entry name" value="C-type lectin-like"/>
    <property type="match status" value="1"/>
</dbReference>
<dbReference type="EMBL" id="VOEI01000001">
    <property type="protein sequence ID" value="TWR28206.1"/>
    <property type="molecule type" value="Genomic_DNA"/>
</dbReference>
<feature type="region of interest" description="Disordered" evidence="1">
    <location>
        <begin position="533"/>
        <end position="553"/>
    </location>
</feature>
<dbReference type="RefSeq" id="WP_146269002.1">
    <property type="nucleotide sequence ID" value="NZ_VOEI01000001.1"/>
</dbReference>
<dbReference type="PANTHER" id="PTHR23150:SF19">
    <property type="entry name" value="FORMYLGLYCINE-GENERATING ENZYME"/>
    <property type="match status" value="1"/>
</dbReference>
<dbReference type="InterPro" id="IPR016187">
    <property type="entry name" value="CTDL_fold"/>
</dbReference>
<dbReference type="PANTHER" id="PTHR23150">
    <property type="entry name" value="SULFATASE MODIFYING FACTOR 1, 2"/>
    <property type="match status" value="1"/>
</dbReference>
<proteinExistence type="predicted"/>
<dbReference type="Pfam" id="PF03781">
    <property type="entry name" value="FGE-sulfatase"/>
    <property type="match status" value="1"/>
</dbReference>
<evidence type="ECO:0000313" key="3">
    <source>
        <dbReference type="EMBL" id="TWR28206.1"/>
    </source>
</evidence>
<reference evidence="3 4" key="1">
    <citation type="submission" date="2019-07" db="EMBL/GenBank/DDBJ databases">
        <authorList>
            <person name="Kim J."/>
        </authorList>
    </citation>
    <scope>NUCLEOTIDE SEQUENCE [LARGE SCALE GENOMIC DNA]</scope>
    <source>
        <strain evidence="3 4">MJ1a</strain>
    </source>
</reference>
<dbReference type="AlphaFoldDB" id="A0A563UA66"/>
<keyword evidence="4" id="KW-1185">Reference proteome</keyword>
<dbReference type="OrthoDB" id="9773278at2"/>
<evidence type="ECO:0000256" key="1">
    <source>
        <dbReference type="SAM" id="MobiDB-lite"/>
    </source>
</evidence>
<dbReference type="GO" id="GO:0120147">
    <property type="term" value="F:formylglycine-generating oxidase activity"/>
    <property type="evidence" value="ECO:0007669"/>
    <property type="project" value="TreeGrafter"/>
</dbReference>
<dbReference type="InterPro" id="IPR042095">
    <property type="entry name" value="SUMF_sf"/>
</dbReference>
<dbReference type="InterPro" id="IPR005532">
    <property type="entry name" value="SUMF_dom"/>
</dbReference>
<dbReference type="PROSITE" id="PS51257">
    <property type="entry name" value="PROKAR_LIPOPROTEIN"/>
    <property type="match status" value="1"/>
</dbReference>
<feature type="compositionally biased region" description="Low complexity" evidence="1">
    <location>
        <begin position="433"/>
        <end position="450"/>
    </location>
</feature>
<evidence type="ECO:0000259" key="2">
    <source>
        <dbReference type="Pfam" id="PF03781"/>
    </source>
</evidence>
<comment type="caution">
    <text evidence="3">The sequence shown here is derived from an EMBL/GenBank/DDBJ whole genome shotgun (WGS) entry which is preliminary data.</text>
</comment>
<gene>
    <name evidence="3" type="ORF">FPZ42_03055</name>
</gene>
<dbReference type="Proteomes" id="UP000318010">
    <property type="component" value="Unassembled WGS sequence"/>
</dbReference>